<dbReference type="Gene3D" id="1.20.1250.20">
    <property type="entry name" value="MFS general substrate transporter like domains"/>
    <property type="match status" value="1"/>
</dbReference>
<keyword evidence="1" id="KW-0472">Membrane</keyword>
<feature type="transmembrane region" description="Helical" evidence="1">
    <location>
        <begin position="353"/>
        <end position="373"/>
    </location>
</feature>
<evidence type="ECO:0000313" key="3">
    <source>
        <dbReference type="Proteomes" id="UP000007812"/>
    </source>
</evidence>
<dbReference type="Proteomes" id="UP000007812">
    <property type="component" value="Chromosome"/>
</dbReference>
<dbReference type="InterPro" id="IPR011701">
    <property type="entry name" value="MFS"/>
</dbReference>
<feature type="transmembrane region" description="Helical" evidence="1">
    <location>
        <begin position="158"/>
        <end position="178"/>
    </location>
</feature>
<feature type="transmembrane region" description="Helical" evidence="1">
    <location>
        <begin position="235"/>
        <end position="253"/>
    </location>
</feature>
<dbReference type="HOGENOM" id="CLU_697573_0_0_2"/>
<keyword evidence="1" id="KW-1133">Transmembrane helix</keyword>
<dbReference type="PATRIC" id="fig|1006006.8.peg.1011"/>
<protein>
    <submittedName>
        <fullName evidence="2">Major facilitator transporter</fullName>
    </submittedName>
</protein>
<dbReference type="Pfam" id="PF07690">
    <property type="entry name" value="MFS_1"/>
    <property type="match status" value="1"/>
</dbReference>
<proteinExistence type="predicted"/>
<evidence type="ECO:0000313" key="2">
    <source>
        <dbReference type="EMBL" id="AEB95124.1"/>
    </source>
</evidence>
<dbReference type="RefSeq" id="WP_013737622.1">
    <property type="nucleotide sequence ID" value="NC_015435.1"/>
</dbReference>
<keyword evidence="1" id="KW-0812">Transmembrane</keyword>
<gene>
    <name evidence="2" type="ordered locus">Mcup_1019</name>
</gene>
<feature type="transmembrane region" description="Helical" evidence="1">
    <location>
        <begin position="265"/>
        <end position="290"/>
    </location>
</feature>
<feature type="transmembrane region" description="Helical" evidence="1">
    <location>
        <begin position="43"/>
        <end position="61"/>
    </location>
</feature>
<dbReference type="PANTHER" id="PTHR23518:SF2">
    <property type="entry name" value="MAJOR FACILITATOR SUPERFAMILY TRANSPORTER"/>
    <property type="match status" value="1"/>
</dbReference>
<feature type="transmembrane region" description="Helical" evidence="1">
    <location>
        <begin position="12"/>
        <end position="37"/>
    </location>
</feature>
<dbReference type="CDD" id="cd17370">
    <property type="entry name" value="MFS_MJ1317_like"/>
    <property type="match status" value="1"/>
</dbReference>
<reference evidence="2 3" key="1">
    <citation type="journal article" date="2011" name="J. Bacteriol.">
        <title>Complete genome sequence of Metallosphaera cuprina, a metal sulfide-oxidizing archaeon from a hot spring.</title>
        <authorList>
            <person name="Liu L.J."/>
            <person name="You X.Y."/>
            <person name="Zheng H."/>
            <person name="Wang S."/>
            <person name="Jiang C.Y."/>
            <person name="Liu S.J."/>
        </authorList>
    </citation>
    <scope>NUCLEOTIDE SEQUENCE [LARGE SCALE GENOMIC DNA]</scope>
    <source>
        <strain evidence="2 3">Ar-4</strain>
    </source>
</reference>
<dbReference type="GeneID" id="10493210"/>
<dbReference type="SUPFAM" id="SSF103473">
    <property type="entry name" value="MFS general substrate transporter"/>
    <property type="match status" value="1"/>
</dbReference>
<feature type="transmembrane region" description="Helical" evidence="1">
    <location>
        <begin position="94"/>
        <end position="110"/>
    </location>
</feature>
<keyword evidence="3" id="KW-1185">Reference proteome</keyword>
<dbReference type="OrthoDB" id="57531at2157"/>
<feature type="transmembrane region" description="Helical" evidence="1">
    <location>
        <begin position="199"/>
        <end position="223"/>
    </location>
</feature>
<name>F4G2S6_METCR</name>
<dbReference type="KEGG" id="mcn:Mcup_1019"/>
<dbReference type="STRING" id="1006006.Mcup_1019"/>
<dbReference type="InterPro" id="IPR036259">
    <property type="entry name" value="MFS_trans_sf"/>
</dbReference>
<accession>F4G2S6</accession>
<evidence type="ECO:0000256" key="1">
    <source>
        <dbReference type="SAM" id="Phobius"/>
    </source>
</evidence>
<dbReference type="GO" id="GO:0022857">
    <property type="term" value="F:transmembrane transporter activity"/>
    <property type="evidence" value="ECO:0007669"/>
    <property type="project" value="InterPro"/>
</dbReference>
<dbReference type="EMBL" id="CP002656">
    <property type="protein sequence ID" value="AEB95124.1"/>
    <property type="molecule type" value="Genomic_DNA"/>
</dbReference>
<sequence>MIKNRNEVLKIAFSAFFADLGYQAGIAAFPIIFVVIYHAPIPLYGLAESLNYGIGTFLAYVGGTLGDRIGRKRIAILGNSLITLIALMGLSRDYVQALIAFMLGWWFRNLRTPPRRAMMAEVTLPEDRSEAYGILHSLDIAGAMLSIVALVISLYLHLSIFIFMLFTALPLVVSTLILSTVKAGQNKFKKGSSAKRGRVFWTLIISTMFFGFSQYSFGFPIITTTQITGEDYLGILSYGVFLGSSSLFGYIFGRLRLNEYRGLAFLGYLVGAIASFGFAFLSGIGISSLYPLSFVMGVSVASTETFEPTIMSKLVGEESYGAGMGFLSVGRSVGIFIGNSVMGLLYQISYTHAYVFAAAMSLVSFLLILTLVYGRK</sequence>
<feature type="transmembrane region" description="Helical" evidence="1">
    <location>
        <begin position="131"/>
        <end position="152"/>
    </location>
</feature>
<dbReference type="PANTHER" id="PTHR23518">
    <property type="entry name" value="C-METHYLTRANSFERASE"/>
    <property type="match status" value="1"/>
</dbReference>
<dbReference type="eggNOG" id="arCOG00130">
    <property type="taxonomic scope" value="Archaea"/>
</dbReference>
<feature type="transmembrane region" description="Helical" evidence="1">
    <location>
        <begin position="73"/>
        <end position="88"/>
    </location>
</feature>
<dbReference type="AlphaFoldDB" id="F4G2S6"/>
<organism evidence="2 3">
    <name type="scientific">Metallosphaera cuprina (strain Ar-4)</name>
    <dbReference type="NCBI Taxonomy" id="1006006"/>
    <lineage>
        <taxon>Archaea</taxon>
        <taxon>Thermoproteota</taxon>
        <taxon>Thermoprotei</taxon>
        <taxon>Sulfolobales</taxon>
        <taxon>Sulfolobaceae</taxon>
        <taxon>Metallosphaera</taxon>
    </lineage>
</organism>